<dbReference type="GO" id="GO:0006952">
    <property type="term" value="P:defense response"/>
    <property type="evidence" value="ECO:0007669"/>
    <property type="project" value="UniProtKB-KW"/>
</dbReference>
<dbReference type="SUPFAM" id="SSF52540">
    <property type="entry name" value="P-loop containing nucleoside triphosphate hydrolases"/>
    <property type="match status" value="1"/>
</dbReference>
<keyword evidence="1" id="KW-0677">Repeat</keyword>
<evidence type="ECO:0000259" key="3">
    <source>
        <dbReference type="Pfam" id="PF23559"/>
    </source>
</evidence>
<evidence type="ECO:0000313" key="5">
    <source>
        <dbReference type="Proteomes" id="UP001168098"/>
    </source>
</evidence>
<name>A0AA39DHJ9_VITRO</name>
<dbReference type="Gene3D" id="3.80.10.10">
    <property type="entry name" value="Ribonuclease Inhibitor"/>
    <property type="match status" value="1"/>
</dbReference>
<evidence type="ECO:0000313" key="4">
    <source>
        <dbReference type="EMBL" id="KAJ9685148.1"/>
    </source>
</evidence>
<dbReference type="Pfam" id="PF23559">
    <property type="entry name" value="WHD_DRP"/>
    <property type="match status" value="1"/>
</dbReference>
<gene>
    <name evidence="4" type="ORF">PVL29_017254</name>
</gene>
<dbReference type="GO" id="GO:0043531">
    <property type="term" value="F:ADP binding"/>
    <property type="evidence" value="ECO:0007669"/>
    <property type="project" value="InterPro"/>
</dbReference>
<dbReference type="InterPro" id="IPR032675">
    <property type="entry name" value="LRR_dom_sf"/>
</dbReference>
<dbReference type="Proteomes" id="UP001168098">
    <property type="component" value="Unassembled WGS sequence"/>
</dbReference>
<organism evidence="4 5">
    <name type="scientific">Vitis rotundifolia</name>
    <name type="common">Muscadine grape</name>
    <dbReference type="NCBI Taxonomy" id="103349"/>
    <lineage>
        <taxon>Eukaryota</taxon>
        <taxon>Viridiplantae</taxon>
        <taxon>Streptophyta</taxon>
        <taxon>Embryophyta</taxon>
        <taxon>Tracheophyta</taxon>
        <taxon>Spermatophyta</taxon>
        <taxon>Magnoliopsida</taxon>
        <taxon>eudicotyledons</taxon>
        <taxon>Gunneridae</taxon>
        <taxon>Pentapetalae</taxon>
        <taxon>rosids</taxon>
        <taxon>Vitales</taxon>
        <taxon>Vitaceae</taxon>
        <taxon>Viteae</taxon>
        <taxon>Vitis</taxon>
    </lineage>
</organism>
<dbReference type="SUPFAM" id="SSF52058">
    <property type="entry name" value="L domain-like"/>
    <property type="match status" value="1"/>
</dbReference>
<evidence type="ECO:0000256" key="2">
    <source>
        <dbReference type="ARBA" id="ARBA00022821"/>
    </source>
</evidence>
<dbReference type="AlphaFoldDB" id="A0AA39DHJ9"/>
<dbReference type="PANTHER" id="PTHR36766">
    <property type="entry name" value="PLANT BROAD-SPECTRUM MILDEW RESISTANCE PROTEIN RPW8"/>
    <property type="match status" value="1"/>
</dbReference>
<dbReference type="InterPro" id="IPR027417">
    <property type="entry name" value="P-loop_NTPase"/>
</dbReference>
<sequence>MEDILDEFAYEALQRELMAKEADHQGRPSKVRKLISTCLGIFNPTEVMHYIKMRSKVWEITRCLRDISAQKSELRLEKVAAITNSAWGRPVTTSLVYEPQVYGRGTEKDIRIGMLLTNEPTKTNFSVVSIVAMGGMGKTTLARLVYDGDKTITKHFDKKAWDYEFTKQGLIFMWMAEGLIQQSKDNRKIEDLGDKYFDELLSRSFFQSSTSNRSRFVMHDLVHALAKYVAGDTCLHLDDEFKNNLQHLIPKSTPFHKKEHLCTFIVISTPRFIDTQFISNKVLRQLIPRLGHLRVLSLSGYRINEIPNEFGNLKLLRLPISIGNLINLRHLDVEGSN</sequence>
<comment type="caution">
    <text evidence="4">The sequence shown here is derived from an EMBL/GenBank/DDBJ whole genome shotgun (WGS) entry which is preliminary data.</text>
</comment>
<feature type="domain" description="Disease resistance protein winged helix" evidence="3">
    <location>
        <begin position="162"/>
        <end position="226"/>
    </location>
</feature>
<dbReference type="Gene3D" id="3.40.50.300">
    <property type="entry name" value="P-loop containing nucleotide triphosphate hydrolases"/>
    <property type="match status" value="1"/>
</dbReference>
<dbReference type="InterPro" id="IPR058922">
    <property type="entry name" value="WHD_DRP"/>
</dbReference>
<dbReference type="EMBL" id="JARBHA010000013">
    <property type="protein sequence ID" value="KAJ9685148.1"/>
    <property type="molecule type" value="Genomic_DNA"/>
</dbReference>
<reference evidence="4 5" key="1">
    <citation type="journal article" date="2023" name="BMC Biotechnol.">
        <title>Vitis rotundifolia cv Carlos genome sequencing.</title>
        <authorList>
            <person name="Huff M."/>
            <person name="Hulse-Kemp A."/>
            <person name="Scheffler B."/>
            <person name="Youngblood R."/>
            <person name="Simpson S."/>
            <person name="Babiker E."/>
            <person name="Staton M."/>
        </authorList>
    </citation>
    <scope>NUCLEOTIDE SEQUENCE [LARGE SCALE GENOMIC DNA]</scope>
    <source>
        <tissue evidence="4">Leaf</tissue>
    </source>
</reference>
<proteinExistence type="predicted"/>
<protein>
    <recommendedName>
        <fullName evidence="3">Disease resistance protein winged helix domain-containing protein</fullName>
    </recommendedName>
</protein>
<keyword evidence="5" id="KW-1185">Reference proteome</keyword>
<keyword evidence="2" id="KW-0611">Plant defense</keyword>
<accession>A0AA39DHJ9</accession>
<evidence type="ECO:0000256" key="1">
    <source>
        <dbReference type="ARBA" id="ARBA00022737"/>
    </source>
</evidence>
<dbReference type="PANTHER" id="PTHR36766:SF40">
    <property type="entry name" value="DISEASE RESISTANCE PROTEIN RGA3"/>
    <property type="match status" value="1"/>
</dbReference>